<sequence length="343" mass="38579">MERRDVPCAEAVAGSLAKDRIPEKLQCWLCEKLCVQPVRLACCDCQVCGKCSISSSTWSECPLCEYSPFAENLCTPSPSLRTTIKVFTKYVWRHSQTDKEDYPSDAASCKKACRASKVDLSFATSSCRLLRLPQELLDIIFDLAYPQEVGGRYVTVSEWRKRRFSQQHLSGQVPITLPQTKAMGLAVSKQFFLNAGAAWLKNNVFVSGKLALRVVHHLPGQRCALAYDFAPGLSLKQYPLETFFCGILHRELRGVTIKVAPSMVCHPDSKNIPDLLQLEEAARGQGLYYLSTLAKIQLDPEFDYQPSQKDQEEWMVAVKKLESLLEDPRYALAEMLEKLSIAN</sequence>
<gene>
    <name evidence="1" type="ORF">HII31_03686</name>
</gene>
<accession>A0A8H6VLT1</accession>
<dbReference type="AlphaFoldDB" id="A0A8H6VLT1"/>
<proteinExistence type="predicted"/>
<protein>
    <submittedName>
        <fullName evidence="1">Uncharacterized protein</fullName>
    </submittedName>
</protein>
<reference evidence="1" key="1">
    <citation type="submission" date="2020-04" db="EMBL/GenBank/DDBJ databases">
        <title>Draft genome resource of the tomato pathogen Pseudocercospora fuligena.</title>
        <authorList>
            <person name="Zaccaron A."/>
        </authorList>
    </citation>
    <scope>NUCLEOTIDE SEQUENCE</scope>
    <source>
        <strain evidence="1">PF001</strain>
    </source>
</reference>
<dbReference type="EMBL" id="JABCIY010000044">
    <property type="protein sequence ID" value="KAF7195012.1"/>
    <property type="molecule type" value="Genomic_DNA"/>
</dbReference>
<evidence type="ECO:0000313" key="1">
    <source>
        <dbReference type="EMBL" id="KAF7195012.1"/>
    </source>
</evidence>
<dbReference type="OrthoDB" id="3834359at2759"/>
<evidence type="ECO:0000313" key="2">
    <source>
        <dbReference type="Proteomes" id="UP000660729"/>
    </source>
</evidence>
<dbReference type="Proteomes" id="UP000660729">
    <property type="component" value="Unassembled WGS sequence"/>
</dbReference>
<organism evidence="1 2">
    <name type="scientific">Pseudocercospora fuligena</name>
    <dbReference type="NCBI Taxonomy" id="685502"/>
    <lineage>
        <taxon>Eukaryota</taxon>
        <taxon>Fungi</taxon>
        <taxon>Dikarya</taxon>
        <taxon>Ascomycota</taxon>
        <taxon>Pezizomycotina</taxon>
        <taxon>Dothideomycetes</taxon>
        <taxon>Dothideomycetidae</taxon>
        <taxon>Mycosphaerellales</taxon>
        <taxon>Mycosphaerellaceae</taxon>
        <taxon>Pseudocercospora</taxon>
    </lineage>
</organism>
<name>A0A8H6VLT1_9PEZI</name>
<keyword evidence="2" id="KW-1185">Reference proteome</keyword>
<comment type="caution">
    <text evidence="1">The sequence shown here is derived from an EMBL/GenBank/DDBJ whole genome shotgun (WGS) entry which is preliminary data.</text>
</comment>